<evidence type="ECO:0000313" key="2">
    <source>
        <dbReference type="EMBL" id="CCA26757.1"/>
    </source>
</evidence>
<reference evidence="1" key="2">
    <citation type="submission" date="2011-02" db="EMBL/GenBank/DDBJ databases">
        <authorList>
            <person name="MacLean D."/>
        </authorList>
    </citation>
    <scope>NUCLEOTIDE SEQUENCE</scope>
</reference>
<gene>
    <name evidence="1" type="primary">AlNc14C78G5192</name>
    <name evidence="2" type="synonym">AlNc14C410G11450</name>
    <name evidence="1" type="ORF">ALNC14_059190</name>
    <name evidence="2" type="ORF">ALNC14_129010</name>
</gene>
<reference evidence="1" key="1">
    <citation type="journal article" date="2011" name="PLoS Biol.">
        <title>Gene gain and loss during evolution of obligate parasitism in the white rust pathogen of Arabidopsis thaliana.</title>
        <authorList>
            <person name="Kemen E."/>
            <person name="Gardiner A."/>
            <person name="Schultz-Larsen T."/>
            <person name="Kemen A.C."/>
            <person name="Balmuth A.L."/>
            <person name="Robert-Seilaniantz A."/>
            <person name="Bailey K."/>
            <person name="Holub E."/>
            <person name="Studholme D.J."/>
            <person name="Maclean D."/>
            <person name="Jones J.D."/>
        </authorList>
    </citation>
    <scope>NUCLEOTIDE SEQUENCE</scope>
</reference>
<dbReference type="AlphaFoldDB" id="F0WEZ4"/>
<name>F0WEZ4_9STRA</name>
<dbReference type="EMBL" id="FR824123">
    <property type="protein sequence ID" value="CCA19776.1"/>
    <property type="molecule type" value="Genomic_DNA"/>
</dbReference>
<protein>
    <submittedName>
        <fullName evidence="2">AlNc14C410G11450 protein</fullName>
    </submittedName>
    <submittedName>
        <fullName evidence="1">AlNc14C78G5192 protein</fullName>
    </submittedName>
</protein>
<proteinExistence type="predicted"/>
<dbReference type="EMBL" id="FR824453">
    <property type="protein sequence ID" value="CCA26757.1"/>
    <property type="molecule type" value="Genomic_DNA"/>
</dbReference>
<organism evidence="1">
    <name type="scientific">Albugo laibachii Nc14</name>
    <dbReference type="NCBI Taxonomy" id="890382"/>
    <lineage>
        <taxon>Eukaryota</taxon>
        <taxon>Sar</taxon>
        <taxon>Stramenopiles</taxon>
        <taxon>Oomycota</taxon>
        <taxon>Peronosporomycetes</taxon>
        <taxon>Albuginales</taxon>
        <taxon>Albuginaceae</taxon>
        <taxon>Albugo</taxon>
    </lineage>
</organism>
<accession>F0WEZ4</accession>
<evidence type="ECO:0000313" key="1">
    <source>
        <dbReference type="EMBL" id="CCA19776.1"/>
    </source>
</evidence>
<sequence length="122" mass="14744">MMNHTRSCIYTIDTVYKFSTLTQDTARRYMHRRDIRRRLLTSDASNCWQGFHRDKHTASICETIYKMIRILFKGEIDDAMSVSIKHSKIQCYHNRILLRIRANRSCSHRNYTEHWHLCFSDD</sequence>
<dbReference type="HOGENOM" id="CLU_2030996_0_0_1"/>